<keyword evidence="3" id="KW-1185">Reference proteome</keyword>
<dbReference type="PANTHER" id="PTHR43591:SF24">
    <property type="entry name" value="2-METHOXY-6-POLYPRENYL-1,4-BENZOQUINOL METHYLASE, MITOCHONDRIAL"/>
    <property type="match status" value="1"/>
</dbReference>
<dbReference type="Pfam" id="PF08241">
    <property type="entry name" value="Methyltransf_11"/>
    <property type="match status" value="1"/>
</dbReference>
<keyword evidence="2" id="KW-0808">Transferase</keyword>
<accession>A0ABW0ZPZ9</accession>
<dbReference type="SUPFAM" id="SSF53335">
    <property type="entry name" value="S-adenosyl-L-methionine-dependent methyltransferases"/>
    <property type="match status" value="1"/>
</dbReference>
<dbReference type="PANTHER" id="PTHR43591">
    <property type="entry name" value="METHYLTRANSFERASE"/>
    <property type="match status" value="1"/>
</dbReference>
<dbReference type="CDD" id="cd02440">
    <property type="entry name" value="AdoMet_MTases"/>
    <property type="match status" value="1"/>
</dbReference>
<dbReference type="RefSeq" id="WP_136436724.1">
    <property type="nucleotide sequence ID" value="NZ_JBHSNS010000020.1"/>
</dbReference>
<dbReference type="Proteomes" id="UP001596072">
    <property type="component" value="Unassembled WGS sequence"/>
</dbReference>
<dbReference type="EMBL" id="JBHSNS010000020">
    <property type="protein sequence ID" value="MFC5731659.1"/>
    <property type="molecule type" value="Genomic_DNA"/>
</dbReference>
<protein>
    <submittedName>
        <fullName evidence="2">Class I SAM-dependent methyltransferase</fullName>
        <ecNumber evidence="2">2.1.1.-</ecNumber>
    </submittedName>
</protein>
<keyword evidence="2" id="KW-0489">Methyltransferase</keyword>
<dbReference type="Gene3D" id="3.40.50.150">
    <property type="entry name" value="Vaccinia Virus protein VP39"/>
    <property type="match status" value="1"/>
</dbReference>
<reference evidence="3" key="1">
    <citation type="journal article" date="2019" name="Int. J. Syst. Evol. Microbiol.">
        <title>The Global Catalogue of Microorganisms (GCM) 10K type strain sequencing project: providing services to taxonomists for standard genome sequencing and annotation.</title>
        <authorList>
            <consortium name="The Broad Institute Genomics Platform"/>
            <consortium name="The Broad Institute Genome Sequencing Center for Infectious Disease"/>
            <person name="Wu L."/>
            <person name="Ma J."/>
        </authorList>
    </citation>
    <scope>NUCLEOTIDE SEQUENCE [LARGE SCALE GENOMIC DNA]</scope>
    <source>
        <strain evidence="3">YIM 94188</strain>
    </source>
</reference>
<dbReference type="InterPro" id="IPR029063">
    <property type="entry name" value="SAM-dependent_MTases_sf"/>
</dbReference>
<proteinExistence type="predicted"/>
<evidence type="ECO:0000259" key="1">
    <source>
        <dbReference type="Pfam" id="PF08241"/>
    </source>
</evidence>
<comment type="caution">
    <text evidence="2">The sequence shown here is derived from an EMBL/GenBank/DDBJ whole genome shotgun (WGS) entry which is preliminary data.</text>
</comment>
<dbReference type="EC" id="2.1.1.-" evidence="2"/>
<feature type="domain" description="Methyltransferase type 11" evidence="1">
    <location>
        <begin position="41"/>
        <end position="132"/>
    </location>
</feature>
<sequence length="254" mass="26738">MAYFDVSADSYARFMGRFSTPLAVPFADLGLDGVEPGSRVLDVGSGPGMLTAELARRCGEAQVAAVEPMEIFAEANAAAHPEADVRVASAESLPYEDGRFGATLAQLVVHFMSDPVAGLAEMARVTAPGGRVSACVWDHGGDSGPLSPFWRVVKRSDPSAGEGRLPGATEGDLTDLFTRAGMPGVAETRLTVSVEFPNFDDWWEPFTYGVGPAGAYVTGLDDGGRERLVAALREEHGDAPFTIDASAWAATALR</sequence>
<name>A0ABW0ZPZ9_9ACTN</name>
<dbReference type="GO" id="GO:0008168">
    <property type="term" value="F:methyltransferase activity"/>
    <property type="evidence" value="ECO:0007669"/>
    <property type="project" value="UniProtKB-KW"/>
</dbReference>
<organism evidence="2 3">
    <name type="scientific">Nocardioides vastitatis</name>
    <dbReference type="NCBI Taxonomy" id="2568655"/>
    <lineage>
        <taxon>Bacteria</taxon>
        <taxon>Bacillati</taxon>
        <taxon>Actinomycetota</taxon>
        <taxon>Actinomycetes</taxon>
        <taxon>Propionibacteriales</taxon>
        <taxon>Nocardioidaceae</taxon>
        <taxon>Nocardioides</taxon>
    </lineage>
</organism>
<evidence type="ECO:0000313" key="3">
    <source>
        <dbReference type="Proteomes" id="UP001596072"/>
    </source>
</evidence>
<dbReference type="GO" id="GO:0032259">
    <property type="term" value="P:methylation"/>
    <property type="evidence" value="ECO:0007669"/>
    <property type="project" value="UniProtKB-KW"/>
</dbReference>
<evidence type="ECO:0000313" key="2">
    <source>
        <dbReference type="EMBL" id="MFC5731659.1"/>
    </source>
</evidence>
<gene>
    <name evidence="2" type="ORF">ACFPQB_22295</name>
</gene>
<dbReference type="InterPro" id="IPR013216">
    <property type="entry name" value="Methyltransf_11"/>
</dbReference>